<dbReference type="GO" id="GO:0051726">
    <property type="term" value="P:regulation of cell cycle"/>
    <property type="evidence" value="ECO:0007669"/>
    <property type="project" value="TreeGrafter"/>
</dbReference>
<dbReference type="AlphaFoldDB" id="A0A182W1L6"/>
<dbReference type="VEuPathDB" id="VectorBase:AMIN004226"/>
<accession>A0A182W1L6</accession>
<protein>
    <recommendedName>
        <fullName evidence="7">RING-type domain-containing protein</fullName>
    </recommendedName>
</protein>
<dbReference type="FunFam" id="3.30.40.10:FF:000184">
    <property type="entry name" value="Baculoviral IAP repeat containing 2"/>
    <property type="match status" value="1"/>
</dbReference>
<dbReference type="InterPro" id="IPR050784">
    <property type="entry name" value="IAP"/>
</dbReference>
<comment type="similarity">
    <text evidence="1">Belongs to the IAP family.</text>
</comment>
<keyword evidence="5" id="KW-0862">Zinc</keyword>
<reference evidence="8" key="2">
    <citation type="submission" date="2020-05" db="UniProtKB">
        <authorList>
            <consortium name="EnsemblMetazoa"/>
        </authorList>
    </citation>
    <scope>IDENTIFICATION</scope>
    <source>
        <strain evidence="8">MINIMUS1</strain>
    </source>
</reference>
<evidence type="ECO:0000256" key="6">
    <source>
        <dbReference type="PROSITE-ProRule" id="PRU00175"/>
    </source>
</evidence>
<dbReference type="FunFam" id="1.10.1170.10:FF:000002">
    <property type="entry name" value="Baculoviral IAP repeat containing 7"/>
    <property type="match status" value="1"/>
</dbReference>
<evidence type="ECO:0000256" key="4">
    <source>
        <dbReference type="ARBA" id="ARBA00022771"/>
    </source>
</evidence>
<evidence type="ECO:0000256" key="2">
    <source>
        <dbReference type="ARBA" id="ARBA00022703"/>
    </source>
</evidence>
<dbReference type="GO" id="GO:0004869">
    <property type="term" value="F:cysteine-type endopeptidase inhibitor activity"/>
    <property type="evidence" value="ECO:0007669"/>
    <property type="project" value="UniProtKB-ARBA"/>
</dbReference>
<dbReference type="Pfam" id="PF00653">
    <property type="entry name" value="BIR"/>
    <property type="match status" value="1"/>
</dbReference>
<dbReference type="InterPro" id="IPR001370">
    <property type="entry name" value="BIR_rpt"/>
</dbReference>
<dbReference type="PROSITE" id="PS50089">
    <property type="entry name" value="ZF_RING_2"/>
    <property type="match status" value="1"/>
</dbReference>
<organism evidence="8 9">
    <name type="scientific">Anopheles minimus</name>
    <dbReference type="NCBI Taxonomy" id="112268"/>
    <lineage>
        <taxon>Eukaryota</taxon>
        <taxon>Metazoa</taxon>
        <taxon>Ecdysozoa</taxon>
        <taxon>Arthropoda</taxon>
        <taxon>Hexapoda</taxon>
        <taxon>Insecta</taxon>
        <taxon>Pterygota</taxon>
        <taxon>Neoptera</taxon>
        <taxon>Endopterygota</taxon>
        <taxon>Diptera</taxon>
        <taxon>Nematocera</taxon>
        <taxon>Culicoidea</taxon>
        <taxon>Culicidae</taxon>
        <taxon>Anophelinae</taxon>
        <taxon>Anopheles</taxon>
    </lineage>
</organism>
<dbReference type="EnsemblMetazoa" id="AMIN004226-RA">
    <property type="protein sequence ID" value="AMIN004226-PA"/>
    <property type="gene ID" value="AMIN004226"/>
</dbReference>
<dbReference type="InterPro" id="IPR001841">
    <property type="entry name" value="Znf_RING"/>
</dbReference>
<evidence type="ECO:0000256" key="3">
    <source>
        <dbReference type="ARBA" id="ARBA00022723"/>
    </source>
</evidence>
<dbReference type="GO" id="GO:0043066">
    <property type="term" value="P:negative regulation of apoptotic process"/>
    <property type="evidence" value="ECO:0007669"/>
    <property type="project" value="TreeGrafter"/>
</dbReference>
<proteinExistence type="inferred from homology"/>
<dbReference type="GO" id="GO:0006915">
    <property type="term" value="P:apoptotic process"/>
    <property type="evidence" value="ECO:0007669"/>
    <property type="project" value="UniProtKB-KW"/>
</dbReference>
<dbReference type="PANTHER" id="PTHR10044">
    <property type="entry name" value="INHIBITOR OF APOPTOSIS"/>
    <property type="match status" value="1"/>
</dbReference>
<dbReference type="GO" id="GO:0031625">
    <property type="term" value="F:ubiquitin protein ligase binding"/>
    <property type="evidence" value="ECO:0007669"/>
    <property type="project" value="UniProtKB-ARBA"/>
</dbReference>
<dbReference type="PANTHER" id="PTHR10044:SF139">
    <property type="entry name" value="DEATH-ASSOCIATED INHIBITOR OF APOPTOSIS 2"/>
    <property type="match status" value="1"/>
</dbReference>
<keyword evidence="2" id="KW-0053">Apoptosis</keyword>
<evidence type="ECO:0000259" key="7">
    <source>
        <dbReference type="PROSITE" id="PS50089"/>
    </source>
</evidence>
<evidence type="ECO:0000256" key="1">
    <source>
        <dbReference type="ARBA" id="ARBA00006672"/>
    </source>
</evidence>
<evidence type="ECO:0000313" key="8">
    <source>
        <dbReference type="EnsemblMetazoa" id="AMIN004226-PA"/>
    </source>
</evidence>
<dbReference type="Pfam" id="PF13920">
    <property type="entry name" value="zf-C3HC4_3"/>
    <property type="match status" value="1"/>
</dbReference>
<dbReference type="Gene3D" id="1.10.533.10">
    <property type="entry name" value="Death Domain, Fas"/>
    <property type="match status" value="1"/>
</dbReference>
<dbReference type="CDD" id="cd00022">
    <property type="entry name" value="BIR"/>
    <property type="match status" value="1"/>
</dbReference>
<sequence length="219" mass="24290">MASGTERGIQQVEIPFMPEYASLDARIRSFRNWSYSHVQDPKRLSEAGFYYAGAEDEVRCFHCDGGLRDWLVTDDPWHEHARCFAGCNFLQLVLGQTYTSEVVLNGAATIANSDTNSMSRQRLNTGDVGTSSSAAYSHSGTGQYTACADAVSNELTHRLRAENNRLKEERECKICLTREVGVVFCPCGHLVSCVQCAPAIYNCPVCRALITGRIRTYLS</sequence>
<dbReference type="PROSITE" id="PS50143">
    <property type="entry name" value="BIR_REPEAT_2"/>
    <property type="match status" value="1"/>
</dbReference>
<keyword evidence="3" id="KW-0479">Metal-binding</keyword>
<reference evidence="9" key="1">
    <citation type="submission" date="2013-03" db="EMBL/GenBank/DDBJ databases">
        <title>The Genome Sequence of Anopheles minimus MINIMUS1.</title>
        <authorList>
            <consortium name="The Broad Institute Genomics Platform"/>
            <person name="Neafsey D.E."/>
            <person name="Walton C."/>
            <person name="Walker B."/>
            <person name="Young S.K."/>
            <person name="Zeng Q."/>
            <person name="Gargeya S."/>
            <person name="Fitzgerald M."/>
            <person name="Haas B."/>
            <person name="Abouelleil A."/>
            <person name="Allen A.W."/>
            <person name="Alvarado L."/>
            <person name="Arachchi H.M."/>
            <person name="Berlin A.M."/>
            <person name="Chapman S.B."/>
            <person name="Gainer-Dewar J."/>
            <person name="Goldberg J."/>
            <person name="Griggs A."/>
            <person name="Gujja S."/>
            <person name="Hansen M."/>
            <person name="Howarth C."/>
            <person name="Imamovic A."/>
            <person name="Ireland A."/>
            <person name="Larimer J."/>
            <person name="McCowan C."/>
            <person name="Murphy C."/>
            <person name="Pearson M."/>
            <person name="Poon T.W."/>
            <person name="Priest M."/>
            <person name="Roberts A."/>
            <person name="Saif S."/>
            <person name="Shea T."/>
            <person name="Sisk P."/>
            <person name="Sykes S."/>
            <person name="Wortman J."/>
            <person name="Nusbaum C."/>
            <person name="Birren B."/>
        </authorList>
    </citation>
    <scope>NUCLEOTIDE SEQUENCE [LARGE SCALE GENOMIC DNA]</scope>
    <source>
        <strain evidence="9">MINIMUS1</strain>
    </source>
</reference>
<dbReference type="GO" id="GO:0089720">
    <property type="term" value="F:caspase binding"/>
    <property type="evidence" value="ECO:0007669"/>
    <property type="project" value="UniProtKB-ARBA"/>
</dbReference>
<feature type="domain" description="RING-type" evidence="7">
    <location>
        <begin position="172"/>
        <end position="207"/>
    </location>
</feature>
<evidence type="ECO:0000313" key="9">
    <source>
        <dbReference type="Proteomes" id="UP000075920"/>
    </source>
</evidence>
<dbReference type="GO" id="GO:0061630">
    <property type="term" value="F:ubiquitin protein ligase activity"/>
    <property type="evidence" value="ECO:0007669"/>
    <property type="project" value="TreeGrafter"/>
</dbReference>
<evidence type="ECO:0000256" key="5">
    <source>
        <dbReference type="ARBA" id="ARBA00022833"/>
    </source>
</evidence>
<dbReference type="SMART" id="SM00238">
    <property type="entry name" value="BIR"/>
    <property type="match status" value="1"/>
</dbReference>
<dbReference type="CDD" id="cd16713">
    <property type="entry name" value="RING-HC_BIRC2_3_7"/>
    <property type="match status" value="1"/>
</dbReference>
<dbReference type="STRING" id="112268.A0A182W1L6"/>
<dbReference type="InterPro" id="IPR011029">
    <property type="entry name" value="DEATH-like_dom_sf"/>
</dbReference>
<name>A0A182W1L6_9DIPT</name>
<keyword evidence="9" id="KW-1185">Reference proteome</keyword>
<dbReference type="SUPFAM" id="SSF57924">
    <property type="entry name" value="Inhibitor of apoptosis (IAP) repeat"/>
    <property type="match status" value="1"/>
</dbReference>
<dbReference type="GO" id="GO:0008270">
    <property type="term" value="F:zinc ion binding"/>
    <property type="evidence" value="ECO:0007669"/>
    <property type="project" value="UniProtKB-KW"/>
</dbReference>
<dbReference type="GO" id="GO:0031398">
    <property type="term" value="P:positive regulation of protein ubiquitination"/>
    <property type="evidence" value="ECO:0007669"/>
    <property type="project" value="TreeGrafter"/>
</dbReference>
<dbReference type="GO" id="GO:0005829">
    <property type="term" value="C:cytosol"/>
    <property type="evidence" value="ECO:0007669"/>
    <property type="project" value="UniProtKB-ARBA"/>
</dbReference>
<dbReference type="GO" id="GO:0048471">
    <property type="term" value="C:perinuclear region of cytoplasm"/>
    <property type="evidence" value="ECO:0007669"/>
    <property type="project" value="UniProtKB-ARBA"/>
</dbReference>
<dbReference type="GO" id="GO:0043027">
    <property type="term" value="F:cysteine-type endopeptidase inhibitor activity involved in apoptotic process"/>
    <property type="evidence" value="ECO:0007669"/>
    <property type="project" value="UniProtKB-ARBA"/>
</dbReference>
<keyword evidence="4 6" id="KW-0863">Zinc-finger</keyword>
<dbReference type="Gene3D" id="1.10.1170.10">
    <property type="entry name" value="Inhibitor Of Apoptosis Protein (2mihbC-IAP-1), Chain A"/>
    <property type="match status" value="2"/>
</dbReference>
<dbReference type="GO" id="GO:0070936">
    <property type="term" value="P:protein K48-linked ubiquitination"/>
    <property type="evidence" value="ECO:0007669"/>
    <property type="project" value="UniProtKB-ARBA"/>
</dbReference>
<dbReference type="GO" id="GO:0022416">
    <property type="term" value="P:chaeta development"/>
    <property type="evidence" value="ECO:0007669"/>
    <property type="project" value="UniProtKB-ARBA"/>
</dbReference>
<dbReference type="Proteomes" id="UP000075920">
    <property type="component" value="Unassembled WGS sequence"/>
</dbReference>
<dbReference type="GO" id="GO:0005634">
    <property type="term" value="C:nucleus"/>
    <property type="evidence" value="ECO:0007669"/>
    <property type="project" value="TreeGrafter"/>
</dbReference>